<dbReference type="EMBL" id="JBHSJB010000032">
    <property type="protein sequence ID" value="MFC5058484.1"/>
    <property type="molecule type" value="Genomic_DNA"/>
</dbReference>
<dbReference type="InterPro" id="IPR036388">
    <property type="entry name" value="WH-like_DNA-bd_sf"/>
</dbReference>
<dbReference type="PANTHER" id="PTHR16305">
    <property type="entry name" value="TESTICULAR SOLUBLE ADENYLYL CYCLASE"/>
    <property type="match status" value="1"/>
</dbReference>
<dbReference type="SMART" id="SM00421">
    <property type="entry name" value="HTH_LUXR"/>
    <property type="match status" value="1"/>
</dbReference>
<feature type="region of interest" description="Disordered" evidence="3">
    <location>
        <begin position="886"/>
        <end position="905"/>
    </location>
</feature>
<name>A0ABV9YAS8_9PSEU</name>
<accession>A0ABV9YAS8</accession>
<evidence type="ECO:0000256" key="3">
    <source>
        <dbReference type="SAM" id="MobiDB-lite"/>
    </source>
</evidence>
<dbReference type="CDD" id="cd06170">
    <property type="entry name" value="LuxR_C_like"/>
    <property type="match status" value="1"/>
</dbReference>
<dbReference type="PANTHER" id="PTHR16305:SF35">
    <property type="entry name" value="TRANSCRIPTIONAL ACTIVATOR DOMAIN"/>
    <property type="match status" value="1"/>
</dbReference>
<sequence>MDQGDAFAALSGLLAECAAGASRLALVRGGLAGGKTELLQRFQRHAGSSGAMLLTATGAPAERSLQAGVVDQLFHGAGLPPEIADRVSHLITPIAVGVDEPASDVRAIPHSHVRLVHELCGILLELSRERPVVLCVDDVQFADSSSLQFILYLRRRMMRSGRVLVVLSEWEQPQPTLPLFHAELTRRPHHRIRLAPLGPGGIAELLGDRVPDADAMAAAWHTLTGGNPMLVRAMVEDLEGGHETGPDRVGPAFGRAVLECLHRWEAGLPEVARALAVLGEAQTPVLLGRLAGATPEAAEQAVEVLTAAGLLLDGRFRHPGAASVVLDRTPGAERARLHARAAELLYQRGAAANVVADHLVAADRVSPGWPVAVLRVAAEQALVGDDVAAAVRYLEPTLPVVEQDERLGITSVLVRALWRVNPAAAVVHAEPLHEAMWAGRLRGRDAMTVVQHALWIGDEATAVRALAVLNDNPGVLDAQSAAELRIICQWFHGLDPATAVASDVVADADPWVAAAQAVGTFWTAEFDPGAVASAEHILRSCRLGDMSLEVVLTALLILVHGGRAGRAERWCDRLAAEADRGGAVTWQAILEVVRADIALRRGEVVVAAARAELALGLLPHQGWGLSIGYPLAVLLEANTALGRHRVVADVMRLHVPGAMFATVAGLRYLHARGCGNLAAGRVLAAISDFQNCGTRMREWGIDLPVLAPWRCGLAEANLALGRPDVARALIHEQMRLPAGDRRTRGASLRVLAATVEPAERPALLREAVRHLRRVGDRVELARALSDLSDVLDALGEHGEARGLAEVAAAETKASYSGAVPIPVDWSDEGGDGRSALSESELRVAELAAKGHTNREISGILYITVSTVEQHLTRVYRKLGVRSRADLPPRLSQRAGAGPRAFQARG</sequence>
<evidence type="ECO:0000313" key="5">
    <source>
        <dbReference type="EMBL" id="MFC5058484.1"/>
    </source>
</evidence>
<dbReference type="SUPFAM" id="SSF46894">
    <property type="entry name" value="C-terminal effector domain of the bipartite response regulators"/>
    <property type="match status" value="1"/>
</dbReference>
<gene>
    <name evidence="5" type="ORF">ACFPFM_32640</name>
</gene>
<keyword evidence="2" id="KW-0067">ATP-binding</keyword>
<dbReference type="Pfam" id="PF13191">
    <property type="entry name" value="AAA_16"/>
    <property type="match status" value="1"/>
</dbReference>
<dbReference type="RefSeq" id="WP_344041150.1">
    <property type="nucleotide sequence ID" value="NZ_BAAAKE010000027.1"/>
</dbReference>
<dbReference type="PROSITE" id="PS00622">
    <property type="entry name" value="HTH_LUXR_1"/>
    <property type="match status" value="1"/>
</dbReference>
<feature type="domain" description="HTH luxR-type" evidence="4">
    <location>
        <begin position="829"/>
        <end position="894"/>
    </location>
</feature>
<evidence type="ECO:0000313" key="6">
    <source>
        <dbReference type="Proteomes" id="UP001595833"/>
    </source>
</evidence>
<dbReference type="PROSITE" id="PS50043">
    <property type="entry name" value="HTH_LUXR_2"/>
    <property type="match status" value="1"/>
</dbReference>
<evidence type="ECO:0000256" key="2">
    <source>
        <dbReference type="ARBA" id="ARBA00022840"/>
    </source>
</evidence>
<dbReference type="InterPro" id="IPR016032">
    <property type="entry name" value="Sig_transdc_resp-reg_C-effctor"/>
</dbReference>
<dbReference type="Proteomes" id="UP001595833">
    <property type="component" value="Unassembled WGS sequence"/>
</dbReference>
<dbReference type="InterPro" id="IPR000792">
    <property type="entry name" value="Tscrpt_reg_LuxR_C"/>
</dbReference>
<evidence type="ECO:0000259" key="4">
    <source>
        <dbReference type="PROSITE" id="PS50043"/>
    </source>
</evidence>
<dbReference type="Pfam" id="PF00196">
    <property type="entry name" value="GerE"/>
    <property type="match status" value="1"/>
</dbReference>
<keyword evidence="1" id="KW-0547">Nucleotide-binding</keyword>
<comment type="caution">
    <text evidence="5">The sequence shown here is derived from an EMBL/GenBank/DDBJ whole genome shotgun (WGS) entry which is preliminary data.</text>
</comment>
<dbReference type="InterPro" id="IPR041664">
    <property type="entry name" value="AAA_16"/>
</dbReference>
<keyword evidence="6" id="KW-1185">Reference proteome</keyword>
<proteinExistence type="predicted"/>
<evidence type="ECO:0000256" key="1">
    <source>
        <dbReference type="ARBA" id="ARBA00022741"/>
    </source>
</evidence>
<reference evidence="6" key="1">
    <citation type="journal article" date="2019" name="Int. J. Syst. Evol. Microbiol.">
        <title>The Global Catalogue of Microorganisms (GCM) 10K type strain sequencing project: providing services to taxonomists for standard genome sequencing and annotation.</title>
        <authorList>
            <consortium name="The Broad Institute Genomics Platform"/>
            <consortium name="The Broad Institute Genome Sequencing Center for Infectious Disease"/>
            <person name="Wu L."/>
            <person name="Ma J."/>
        </authorList>
    </citation>
    <scope>NUCLEOTIDE SEQUENCE [LARGE SCALE GENOMIC DNA]</scope>
    <source>
        <strain evidence="6">KCTC 12848</strain>
    </source>
</reference>
<protein>
    <submittedName>
        <fullName evidence="5">LuxR C-terminal-related transcriptional regulator</fullName>
    </submittedName>
</protein>
<dbReference type="PRINTS" id="PR00038">
    <property type="entry name" value="HTHLUXR"/>
</dbReference>
<organism evidence="5 6">
    <name type="scientific">Saccharothrix xinjiangensis</name>
    <dbReference type="NCBI Taxonomy" id="204798"/>
    <lineage>
        <taxon>Bacteria</taxon>
        <taxon>Bacillati</taxon>
        <taxon>Actinomycetota</taxon>
        <taxon>Actinomycetes</taxon>
        <taxon>Pseudonocardiales</taxon>
        <taxon>Pseudonocardiaceae</taxon>
        <taxon>Saccharothrix</taxon>
    </lineage>
</organism>
<dbReference type="Gene3D" id="1.10.10.10">
    <property type="entry name" value="Winged helix-like DNA-binding domain superfamily/Winged helix DNA-binding domain"/>
    <property type="match status" value="1"/>
</dbReference>